<comment type="caution">
    <text evidence="2">The sequence shown here is derived from an EMBL/GenBank/DDBJ whole genome shotgun (WGS) entry which is preliminary data.</text>
</comment>
<feature type="domain" description="DUF2846" evidence="1">
    <location>
        <begin position="65"/>
        <end position="158"/>
    </location>
</feature>
<evidence type="ECO:0000259" key="1">
    <source>
        <dbReference type="Pfam" id="PF11008"/>
    </source>
</evidence>
<dbReference type="RefSeq" id="WP_100687711.1">
    <property type="nucleotide sequence ID" value="NZ_JBHTBD010000001.1"/>
</dbReference>
<evidence type="ECO:0000313" key="2">
    <source>
        <dbReference type="EMBL" id="MFC7293917.1"/>
    </source>
</evidence>
<dbReference type="Proteomes" id="UP001596506">
    <property type="component" value="Unassembled WGS sequence"/>
</dbReference>
<gene>
    <name evidence="2" type="ORF">ACFQQA_04170</name>
</gene>
<reference evidence="3" key="1">
    <citation type="journal article" date="2019" name="Int. J. Syst. Evol. Microbiol.">
        <title>The Global Catalogue of Microorganisms (GCM) 10K type strain sequencing project: providing services to taxonomists for standard genome sequencing and annotation.</title>
        <authorList>
            <consortium name="The Broad Institute Genomics Platform"/>
            <consortium name="The Broad Institute Genome Sequencing Center for Infectious Disease"/>
            <person name="Wu L."/>
            <person name="Ma J."/>
        </authorList>
    </citation>
    <scope>NUCLEOTIDE SEQUENCE [LARGE SCALE GENOMIC DNA]</scope>
    <source>
        <strain evidence="3">CCUG 60559</strain>
    </source>
</reference>
<proteinExistence type="predicted"/>
<name>A0ABW2IS70_9GAMM</name>
<keyword evidence="3" id="KW-1185">Reference proteome</keyword>
<organism evidence="2 3">
    <name type="scientific">Marinobacter aromaticivorans</name>
    <dbReference type="NCBI Taxonomy" id="1494078"/>
    <lineage>
        <taxon>Bacteria</taxon>
        <taxon>Pseudomonadati</taxon>
        <taxon>Pseudomonadota</taxon>
        <taxon>Gammaproteobacteria</taxon>
        <taxon>Pseudomonadales</taxon>
        <taxon>Marinobacteraceae</taxon>
        <taxon>Marinobacter</taxon>
    </lineage>
</organism>
<dbReference type="EMBL" id="JBHTBD010000001">
    <property type="protein sequence ID" value="MFC7293917.1"/>
    <property type="molecule type" value="Genomic_DNA"/>
</dbReference>
<dbReference type="InterPro" id="IPR022548">
    <property type="entry name" value="DUF2846"/>
</dbReference>
<sequence>MKTPVSFSEPSKLRLLCFRVMLAALVLFASGCTFYQSIGKSTGAFLHPVSGHDFVHIDNDQWNRNKHSVLYFYRTHSQWAADEIEAPSVYIDDNHYFNIRNNSYTWLVVSPGERHIAMRRPLLGLEGVNSFSLSLIADATLNVEAGRIYYLRYNELTEPTQVHPDLDPEHPLARGDLQLVTREYAMQGQEIVSTRFLNSDLLAPNHAAVSIVEVNEDVDYERRMVLLKQERRLEMERLEREGRYDPPSWYWPFGGDPSVPLETDRKIELLEQEYAALEAERERREAAESDGWWFF</sequence>
<dbReference type="PROSITE" id="PS51257">
    <property type="entry name" value="PROKAR_LIPOPROTEIN"/>
    <property type="match status" value="1"/>
</dbReference>
<protein>
    <submittedName>
        <fullName evidence="2">DUF2846 domain-containing protein</fullName>
    </submittedName>
</protein>
<accession>A0ABW2IS70</accession>
<dbReference type="Pfam" id="PF11008">
    <property type="entry name" value="DUF2846"/>
    <property type="match status" value="1"/>
</dbReference>
<evidence type="ECO:0000313" key="3">
    <source>
        <dbReference type="Proteomes" id="UP001596506"/>
    </source>
</evidence>